<dbReference type="InterPro" id="IPR036388">
    <property type="entry name" value="WH-like_DNA-bd_sf"/>
</dbReference>
<dbReference type="InterPro" id="IPR034829">
    <property type="entry name" value="DnaD-like_sf"/>
</dbReference>
<dbReference type="RefSeq" id="WP_119599143.1">
    <property type="nucleotide sequence ID" value="NZ_QXQA01000004.1"/>
</dbReference>
<dbReference type="InterPro" id="IPR006343">
    <property type="entry name" value="DnaB/C_C"/>
</dbReference>
<dbReference type="NCBIfam" id="TIGR01446">
    <property type="entry name" value="DnaD_dom"/>
    <property type="match status" value="1"/>
</dbReference>
<dbReference type="AlphaFoldDB" id="A0A3A1UZ40"/>
<dbReference type="Pfam" id="PF21984">
    <property type="entry name" value="DnaD_N"/>
    <property type="match status" value="1"/>
</dbReference>
<dbReference type="Gene3D" id="1.10.10.10">
    <property type="entry name" value="Winged helix-like DNA-binding domain superfamily/Winged helix DNA-binding domain"/>
    <property type="match status" value="1"/>
</dbReference>
<organism evidence="5 6">
    <name type="scientific">Paenibacillus nanensis</name>
    <dbReference type="NCBI Taxonomy" id="393251"/>
    <lineage>
        <taxon>Bacteria</taxon>
        <taxon>Bacillati</taxon>
        <taxon>Bacillota</taxon>
        <taxon>Bacilli</taxon>
        <taxon>Bacillales</taxon>
        <taxon>Paenibacillaceae</taxon>
        <taxon>Paenibacillus</taxon>
    </lineage>
</organism>
<dbReference type="Gene3D" id="1.10.10.630">
    <property type="entry name" value="DnaD domain-like"/>
    <property type="match status" value="1"/>
</dbReference>
<dbReference type="OrthoDB" id="9770238at2"/>
<dbReference type="Proteomes" id="UP000266482">
    <property type="component" value="Unassembled WGS sequence"/>
</dbReference>
<evidence type="ECO:0000313" key="5">
    <source>
        <dbReference type="EMBL" id="RIX53534.1"/>
    </source>
</evidence>
<evidence type="ECO:0000313" key="6">
    <source>
        <dbReference type="Proteomes" id="UP000266482"/>
    </source>
</evidence>
<accession>A0A3A1UZ40</accession>
<dbReference type="EMBL" id="QXQA01000004">
    <property type="protein sequence ID" value="RIX53534.1"/>
    <property type="molecule type" value="Genomic_DNA"/>
</dbReference>
<evidence type="ECO:0000259" key="3">
    <source>
        <dbReference type="Pfam" id="PF07261"/>
    </source>
</evidence>
<feature type="domain" description="DnaB/C C-terminal" evidence="3">
    <location>
        <begin position="152"/>
        <end position="224"/>
    </location>
</feature>
<dbReference type="SUPFAM" id="SSF158499">
    <property type="entry name" value="DnaD domain-like"/>
    <property type="match status" value="1"/>
</dbReference>
<dbReference type="InterPro" id="IPR053162">
    <property type="entry name" value="DnaD"/>
</dbReference>
<feature type="region of interest" description="Disordered" evidence="2">
    <location>
        <begin position="123"/>
        <end position="144"/>
    </location>
</feature>
<comment type="caution">
    <text evidence="5">The sequence shown here is derived from an EMBL/GenBank/DDBJ whole genome shotgun (WGS) entry which is preliminary data.</text>
</comment>
<gene>
    <name evidence="5" type="ORF">D3P08_08825</name>
</gene>
<evidence type="ECO:0000259" key="4">
    <source>
        <dbReference type="Pfam" id="PF21984"/>
    </source>
</evidence>
<evidence type="ECO:0000256" key="2">
    <source>
        <dbReference type="SAM" id="MobiDB-lite"/>
    </source>
</evidence>
<protein>
    <submittedName>
        <fullName evidence="5">DnaD domain protein</fullName>
    </submittedName>
</protein>
<dbReference type="PANTHER" id="PTHR37293">
    <property type="entry name" value="PHAGE REPLICATION PROTEIN-RELATED"/>
    <property type="match status" value="1"/>
</dbReference>
<dbReference type="Pfam" id="PF07261">
    <property type="entry name" value="DnaB_2"/>
    <property type="match status" value="1"/>
</dbReference>
<name>A0A3A1UZ40_9BACL</name>
<sequence length="234" mass="26462">MNDEIWKAYTHGIAAALGEGGVHIPSLLLQSYSRLGMTDSEAMLLLQIMLYAQTERNDFPTPEELADRMGIQARAVGMMLGRLMKEGFLSIDDYVDDATGLQAERYNWSGWLMKAAEWRASEKRQTKKSERSPQPASTEIRKTSEASATDLFSVFEQELGRLLSPYECEIISGWLDQDRYSEEIILFALKEAVFAGKLSLRYIDRILVEWSRNRVTTVEEARAQAGKFYGGGRA</sequence>
<dbReference type="PANTHER" id="PTHR37293:SF6">
    <property type="entry name" value="DNA REPLICATION PROTEIN DNAD"/>
    <property type="match status" value="1"/>
</dbReference>
<dbReference type="InterPro" id="IPR053843">
    <property type="entry name" value="DnaD_N"/>
</dbReference>
<proteinExistence type="inferred from homology"/>
<evidence type="ECO:0000256" key="1">
    <source>
        <dbReference type="ARBA" id="ARBA00093462"/>
    </source>
</evidence>
<comment type="similarity">
    <text evidence="1">Belongs to the DnaB/DnaD family.</text>
</comment>
<feature type="domain" description="DnaD N-terminal" evidence="4">
    <location>
        <begin position="24"/>
        <end position="109"/>
    </location>
</feature>
<reference evidence="5 6" key="1">
    <citation type="submission" date="2018-09" db="EMBL/GenBank/DDBJ databases">
        <title>Paenibacillus aracenensis nov. sp. isolated from a cave in southern Spain.</title>
        <authorList>
            <person name="Jurado V."/>
            <person name="Gutierrez-Patricio S."/>
            <person name="Gonzalez-Pimentel J.L."/>
            <person name="Miller A.Z."/>
            <person name="Laiz L."/>
            <person name="Saiz-Jimenez C."/>
        </authorList>
    </citation>
    <scope>NUCLEOTIDE SEQUENCE [LARGE SCALE GENOMIC DNA]</scope>
    <source>
        <strain evidence="5 6">DSM 22867</strain>
    </source>
</reference>
<keyword evidence="6" id="KW-1185">Reference proteome</keyword>